<dbReference type="Proteomes" id="UP001302374">
    <property type="component" value="Chromosome"/>
</dbReference>
<proteinExistence type="predicted"/>
<keyword evidence="4" id="KW-1185">Reference proteome</keyword>
<reference evidence="1 3" key="2">
    <citation type="submission" date="2020-03" db="EMBL/GenBank/DDBJ databases">
        <title>Genomic Encyclopedia of Type Strains, Phase IV (KMG-IV): sequencing the most valuable type-strain genomes for metagenomic binning, comparative biology and taxonomic classification.</title>
        <authorList>
            <person name="Goeker M."/>
        </authorList>
    </citation>
    <scope>NUCLEOTIDE SEQUENCE [LARGE SCALE GENOMIC DNA]</scope>
    <source>
        <strain evidence="1 3">DSM 105722</strain>
    </source>
</reference>
<evidence type="ECO:0000313" key="3">
    <source>
        <dbReference type="Proteomes" id="UP000576368"/>
    </source>
</evidence>
<dbReference type="Proteomes" id="UP000576368">
    <property type="component" value="Unassembled WGS sequence"/>
</dbReference>
<evidence type="ECO:0000313" key="2">
    <source>
        <dbReference type="EMBL" id="WOF12282.1"/>
    </source>
</evidence>
<dbReference type="AlphaFoldDB" id="A0A7X6BKJ3"/>
<dbReference type="GeneID" id="86891302"/>
<name>A0A7X6BKJ3_9BACT</name>
<dbReference type="EMBL" id="CP043839">
    <property type="protein sequence ID" value="WOF12282.1"/>
    <property type="molecule type" value="Genomic_DNA"/>
</dbReference>
<sequence length="66" mass="7814">MFSYWNVAGYDPGDPIRLSKDEFKEMYIAADAPFDITEFKVKANIRMYGVDVEYPLPETWYKLDDH</sequence>
<evidence type="ECO:0000313" key="4">
    <source>
        <dbReference type="Proteomes" id="UP001302374"/>
    </source>
</evidence>
<reference evidence="2 4" key="1">
    <citation type="submission" date="2019-09" db="EMBL/GenBank/DDBJ databases">
        <title>Butyricimonas paravirosa DSM 105722 (=214-4 = JCM 18677 = CCUG 65563).</title>
        <authorList>
            <person name="Le Roy T."/>
            <person name="Cani P.D."/>
        </authorList>
    </citation>
    <scope>NUCLEOTIDE SEQUENCE [LARGE SCALE GENOMIC DNA]</scope>
    <source>
        <strain evidence="2 4">DSM 105722</strain>
    </source>
</reference>
<gene>
    <name evidence="2" type="ORF">F1644_08385</name>
    <name evidence="1" type="ORF">GGR15_003653</name>
</gene>
<accession>A0A7X6BKJ3</accession>
<dbReference type="RefSeq" id="WP_087422622.1">
    <property type="nucleotide sequence ID" value="NZ_CP043839.1"/>
</dbReference>
<evidence type="ECO:0000313" key="1">
    <source>
        <dbReference type="EMBL" id="NJC20010.1"/>
    </source>
</evidence>
<dbReference type="EMBL" id="JAATLI010000014">
    <property type="protein sequence ID" value="NJC20010.1"/>
    <property type="molecule type" value="Genomic_DNA"/>
</dbReference>
<organism evidence="1 3">
    <name type="scientific">Butyricimonas paravirosa</name>
    <dbReference type="NCBI Taxonomy" id="1472417"/>
    <lineage>
        <taxon>Bacteria</taxon>
        <taxon>Pseudomonadati</taxon>
        <taxon>Bacteroidota</taxon>
        <taxon>Bacteroidia</taxon>
        <taxon>Bacteroidales</taxon>
        <taxon>Odoribacteraceae</taxon>
        <taxon>Butyricimonas</taxon>
    </lineage>
</organism>
<protein>
    <submittedName>
        <fullName evidence="1">Uncharacterized protein</fullName>
    </submittedName>
</protein>